<dbReference type="Gene3D" id="1.20.1250.20">
    <property type="entry name" value="MFS general substrate transporter like domains"/>
    <property type="match status" value="1"/>
</dbReference>
<dbReference type="SUPFAM" id="SSF103473">
    <property type="entry name" value="MFS general substrate transporter"/>
    <property type="match status" value="1"/>
</dbReference>
<feature type="transmembrane region" description="Helical" evidence="5">
    <location>
        <begin position="66"/>
        <end position="85"/>
    </location>
</feature>
<gene>
    <name evidence="7" type="ORF">ACFQ07_07540</name>
</gene>
<dbReference type="PANTHER" id="PTHR11328:SF24">
    <property type="entry name" value="MAJOR FACILITATOR SUPERFAMILY (MFS) PROFILE DOMAIN-CONTAINING PROTEIN"/>
    <property type="match status" value="1"/>
</dbReference>
<feature type="non-terminal residue" evidence="7">
    <location>
        <position position="187"/>
    </location>
</feature>
<feature type="transmembrane region" description="Helical" evidence="5">
    <location>
        <begin position="12"/>
        <end position="32"/>
    </location>
</feature>
<accession>A0ABW3CE65</accession>
<dbReference type="PANTHER" id="PTHR11328">
    <property type="entry name" value="MAJOR FACILITATOR SUPERFAMILY DOMAIN-CONTAINING PROTEIN"/>
    <property type="match status" value="1"/>
</dbReference>
<keyword evidence="8" id="KW-1185">Reference proteome</keyword>
<name>A0ABW3CE65_9ACTN</name>
<organism evidence="7 8">
    <name type="scientific">Actinomadura adrarensis</name>
    <dbReference type="NCBI Taxonomy" id="1819600"/>
    <lineage>
        <taxon>Bacteria</taxon>
        <taxon>Bacillati</taxon>
        <taxon>Actinomycetota</taxon>
        <taxon>Actinomycetes</taxon>
        <taxon>Streptosporangiales</taxon>
        <taxon>Thermomonosporaceae</taxon>
        <taxon>Actinomadura</taxon>
    </lineage>
</organism>
<reference evidence="8" key="1">
    <citation type="journal article" date="2019" name="Int. J. Syst. Evol. Microbiol.">
        <title>The Global Catalogue of Microorganisms (GCM) 10K type strain sequencing project: providing services to taxonomists for standard genome sequencing and annotation.</title>
        <authorList>
            <consortium name="The Broad Institute Genomics Platform"/>
            <consortium name="The Broad Institute Genome Sequencing Center for Infectious Disease"/>
            <person name="Wu L."/>
            <person name="Ma J."/>
        </authorList>
    </citation>
    <scope>NUCLEOTIDE SEQUENCE [LARGE SCALE GENOMIC DNA]</scope>
    <source>
        <strain evidence="8">JCM 31696</strain>
    </source>
</reference>
<feature type="non-terminal residue" evidence="7">
    <location>
        <position position="1"/>
    </location>
</feature>
<evidence type="ECO:0000313" key="8">
    <source>
        <dbReference type="Proteomes" id="UP001597083"/>
    </source>
</evidence>
<dbReference type="EMBL" id="JBHTIR010001036">
    <property type="protein sequence ID" value="MFD0852067.1"/>
    <property type="molecule type" value="Genomic_DNA"/>
</dbReference>
<dbReference type="PROSITE" id="PS50850">
    <property type="entry name" value="MFS"/>
    <property type="match status" value="1"/>
</dbReference>
<evidence type="ECO:0000256" key="4">
    <source>
        <dbReference type="ARBA" id="ARBA00023136"/>
    </source>
</evidence>
<sequence length="187" mass="20098">MVEAGGRGDYARMALMLSIAMAVTGAIAILGVRDLTRHAGFRMPDQKDHSFIEDVRVSMRDRDFRMLVLSYLFTSTVTHLFLAALPFYTEYVFEDAGLTTVLMGAFLGPAVIAGPAWMRISRRTGKQKGLLTCQAIFIVGSLAFLLGETLGVPATIAVTVMLGIAFAGLQLFAFSMLPDAVAAAGAR</sequence>
<feature type="transmembrane region" description="Helical" evidence="5">
    <location>
        <begin position="152"/>
        <end position="177"/>
    </location>
</feature>
<evidence type="ECO:0000259" key="6">
    <source>
        <dbReference type="PROSITE" id="PS50850"/>
    </source>
</evidence>
<keyword evidence="4 5" id="KW-0472">Membrane</keyword>
<feature type="domain" description="Major facilitator superfamily (MFS) profile" evidence="6">
    <location>
        <begin position="63"/>
        <end position="187"/>
    </location>
</feature>
<evidence type="ECO:0000256" key="3">
    <source>
        <dbReference type="ARBA" id="ARBA00022989"/>
    </source>
</evidence>
<evidence type="ECO:0000256" key="5">
    <source>
        <dbReference type="SAM" id="Phobius"/>
    </source>
</evidence>
<dbReference type="InterPro" id="IPR039672">
    <property type="entry name" value="MFS_2"/>
</dbReference>
<evidence type="ECO:0000256" key="2">
    <source>
        <dbReference type="ARBA" id="ARBA00022692"/>
    </source>
</evidence>
<dbReference type="InterPro" id="IPR020846">
    <property type="entry name" value="MFS_dom"/>
</dbReference>
<feature type="transmembrane region" description="Helical" evidence="5">
    <location>
        <begin position="129"/>
        <end position="146"/>
    </location>
</feature>
<keyword evidence="2 5" id="KW-0812">Transmembrane</keyword>
<comment type="caution">
    <text evidence="7">The sequence shown here is derived from an EMBL/GenBank/DDBJ whole genome shotgun (WGS) entry which is preliminary data.</text>
</comment>
<dbReference type="InterPro" id="IPR036259">
    <property type="entry name" value="MFS_trans_sf"/>
</dbReference>
<proteinExistence type="predicted"/>
<protein>
    <submittedName>
        <fullName evidence="7">MFS transporter</fullName>
    </submittedName>
</protein>
<feature type="transmembrane region" description="Helical" evidence="5">
    <location>
        <begin position="97"/>
        <end position="117"/>
    </location>
</feature>
<dbReference type="Pfam" id="PF13347">
    <property type="entry name" value="MFS_2"/>
    <property type="match status" value="1"/>
</dbReference>
<comment type="subcellular location">
    <subcellularLocation>
        <location evidence="1">Cell membrane</location>
        <topology evidence="1">Multi-pass membrane protein</topology>
    </subcellularLocation>
</comment>
<dbReference type="Proteomes" id="UP001597083">
    <property type="component" value="Unassembled WGS sequence"/>
</dbReference>
<evidence type="ECO:0000256" key="1">
    <source>
        <dbReference type="ARBA" id="ARBA00004651"/>
    </source>
</evidence>
<keyword evidence="3 5" id="KW-1133">Transmembrane helix</keyword>
<evidence type="ECO:0000313" key="7">
    <source>
        <dbReference type="EMBL" id="MFD0852067.1"/>
    </source>
</evidence>